<keyword evidence="4 10" id="KW-0436">Ligase</keyword>
<dbReference type="SUPFAM" id="SSF52374">
    <property type="entry name" value="Nucleotidylyl transferase"/>
    <property type="match status" value="1"/>
</dbReference>
<feature type="short sequence motif" description="'HIGH' region" evidence="10">
    <location>
        <begin position="169"/>
        <end position="179"/>
    </location>
</feature>
<evidence type="ECO:0000313" key="15">
    <source>
        <dbReference type="Proteomes" id="UP000295707"/>
    </source>
</evidence>
<dbReference type="PANTHER" id="PTHR11956">
    <property type="entry name" value="ARGINYL-TRNA SYNTHETASE"/>
    <property type="match status" value="1"/>
</dbReference>
<dbReference type="InterPro" id="IPR005148">
    <property type="entry name" value="Arg-tRNA-synth_N"/>
</dbReference>
<dbReference type="InterPro" id="IPR014729">
    <property type="entry name" value="Rossmann-like_a/b/a_fold"/>
</dbReference>
<evidence type="ECO:0000256" key="4">
    <source>
        <dbReference type="ARBA" id="ARBA00022598"/>
    </source>
</evidence>
<organism evidence="14 15">
    <name type="scientific">Thiogranum longum</name>
    <dbReference type="NCBI Taxonomy" id="1537524"/>
    <lineage>
        <taxon>Bacteria</taxon>
        <taxon>Pseudomonadati</taxon>
        <taxon>Pseudomonadota</taxon>
        <taxon>Gammaproteobacteria</taxon>
        <taxon>Chromatiales</taxon>
        <taxon>Ectothiorhodospiraceae</taxon>
        <taxon>Thiogranum</taxon>
    </lineage>
</organism>
<dbReference type="EMBL" id="SMFX01000001">
    <property type="protein sequence ID" value="TCK16993.1"/>
    <property type="molecule type" value="Genomic_DNA"/>
</dbReference>
<comment type="similarity">
    <text evidence="2 10 11">Belongs to the class-I aminoacyl-tRNA synthetase family.</text>
</comment>
<evidence type="ECO:0000259" key="12">
    <source>
        <dbReference type="SMART" id="SM00836"/>
    </source>
</evidence>
<evidence type="ECO:0000313" key="14">
    <source>
        <dbReference type="EMBL" id="TCK16993.1"/>
    </source>
</evidence>
<evidence type="ECO:0000256" key="5">
    <source>
        <dbReference type="ARBA" id="ARBA00022741"/>
    </source>
</evidence>
<dbReference type="Pfam" id="PF00750">
    <property type="entry name" value="tRNA-synt_1d"/>
    <property type="match status" value="2"/>
</dbReference>
<evidence type="ECO:0000256" key="9">
    <source>
        <dbReference type="ARBA" id="ARBA00049339"/>
    </source>
</evidence>
<evidence type="ECO:0000259" key="13">
    <source>
        <dbReference type="SMART" id="SM01016"/>
    </source>
</evidence>
<dbReference type="GO" id="GO:0005524">
    <property type="term" value="F:ATP binding"/>
    <property type="evidence" value="ECO:0007669"/>
    <property type="project" value="UniProtKB-UniRule"/>
</dbReference>
<evidence type="ECO:0000256" key="10">
    <source>
        <dbReference type="HAMAP-Rule" id="MF_00123"/>
    </source>
</evidence>
<evidence type="ECO:0000256" key="2">
    <source>
        <dbReference type="ARBA" id="ARBA00005594"/>
    </source>
</evidence>
<dbReference type="InterPro" id="IPR008909">
    <property type="entry name" value="DALR_anticod-bd"/>
</dbReference>
<dbReference type="Pfam" id="PF05746">
    <property type="entry name" value="DALR_1"/>
    <property type="match status" value="1"/>
</dbReference>
<dbReference type="InterPro" id="IPR036695">
    <property type="entry name" value="Arg-tRNA-synth_N_sf"/>
</dbReference>
<dbReference type="InterPro" id="IPR009080">
    <property type="entry name" value="tRNAsynth_Ia_anticodon-bd"/>
</dbReference>
<accession>A0A4R1H953</accession>
<sequence length="627" mass="70125">MRPRSVNSGPDCALIRNFTYLTVELHPPSGIMGAFPDRPELMKQQLAPLLSTAVATLKSDGILPADQPVDIQLERTRDRKHGDFASNLAMVLCKAARSKPRDLAEKLVAALPESDVVTRVEIAGPGFINFYLAPAAYHTMLQQVLAESEKFGRSDVGAGRSVQVEFVSANPTGPLHVGHGRGAAYGATVADLLEAVGHKVHREYYVNDAGRQMDILAASVYLRYLDLCGESITFPSNGYKGDYVWDIGASLHRKHGDALRHSSDEVFRDIAPDEPAGGDKEAHIDDLITRIKSLLGEKNYRETFDIGLDSILENIRHDLEDFGVRYDEWFSERALTESGAVERALERLKDSGYVYEKGGALWFRSTDFGDEKDRVVVRDNGQTTYFASDIAYHMNKLERGYDRVIDVWGADHHGYVPRVKAALTALGDDASKLDVLLVQFAILYRGGEKMQMSTRSGEFVTLRELRNEVGNDAARFFYVMRKCEQHMDFDLDLAKSQSNENPIYYIQYAHARVASVFRQLTEKGFAWDADNGAKHLDRLTESHEDQLIVALSRYPEVVEAAGLNHEPHMLAHYLRELSNEFHTYYNAHQFLVDDADLRDARLNLIQATRQVIANGLGLLGVSAPDSM</sequence>
<feature type="domain" description="Arginyl tRNA synthetase N-terminal" evidence="13">
    <location>
        <begin position="44"/>
        <end position="132"/>
    </location>
</feature>
<proteinExistence type="inferred from homology"/>
<reference evidence="14 15" key="1">
    <citation type="submission" date="2019-03" db="EMBL/GenBank/DDBJ databases">
        <title>Genomic Encyclopedia of Type Strains, Phase IV (KMG-IV): sequencing the most valuable type-strain genomes for metagenomic binning, comparative biology and taxonomic classification.</title>
        <authorList>
            <person name="Goeker M."/>
        </authorList>
    </citation>
    <scope>NUCLEOTIDE SEQUENCE [LARGE SCALE GENOMIC DNA]</scope>
    <source>
        <strain evidence="14 15">DSM 19610</strain>
    </source>
</reference>
<comment type="subcellular location">
    <subcellularLocation>
        <location evidence="1 10">Cytoplasm</location>
    </subcellularLocation>
</comment>
<keyword evidence="8 10" id="KW-0030">Aminoacyl-tRNA synthetase</keyword>
<feature type="domain" description="DALR anticodon binding" evidence="12">
    <location>
        <begin position="506"/>
        <end position="627"/>
    </location>
</feature>
<dbReference type="AlphaFoldDB" id="A0A4R1H953"/>
<comment type="subunit">
    <text evidence="10">Monomer.</text>
</comment>
<dbReference type="PANTHER" id="PTHR11956:SF5">
    <property type="entry name" value="ARGININE--TRNA LIGASE, CYTOPLASMIC"/>
    <property type="match status" value="1"/>
</dbReference>
<evidence type="ECO:0000256" key="3">
    <source>
        <dbReference type="ARBA" id="ARBA00022490"/>
    </source>
</evidence>
<comment type="caution">
    <text evidence="14">The sequence shown here is derived from an EMBL/GenBank/DDBJ whole genome shotgun (WGS) entry which is preliminary data.</text>
</comment>
<name>A0A4R1H953_9GAMM</name>
<dbReference type="GO" id="GO:0006420">
    <property type="term" value="P:arginyl-tRNA aminoacylation"/>
    <property type="evidence" value="ECO:0007669"/>
    <property type="project" value="UniProtKB-UniRule"/>
</dbReference>
<dbReference type="Gene3D" id="3.30.1360.70">
    <property type="entry name" value="Arginyl tRNA synthetase N-terminal domain"/>
    <property type="match status" value="1"/>
</dbReference>
<keyword evidence="15" id="KW-1185">Reference proteome</keyword>
<dbReference type="Pfam" id="PF03485">
    <property type="entry name" value="Arg_tRNA_synt_N"/>
    <property type="match status" value="1"/>
</dbReference>
<dbReference type="FunFam" id="1.10.730.10:FF:000008">
    <property type="entry name" value="Arginine--tRNA ligase"/>
    <property type="match status" value="1"/>
</dbReference>
<dbReference type="CDD" id="cd00671">
    <property type="entry name" value="ArgRS_core"/>
    <property type="match status" value="1"/>
</dbReference>
<dbReference type="SMART" id="SM01016">
    <property type="entry name" value="Arg_tRNA_synt_N"/>
    <property type="match status" value="1"/>
</dbReference>
<dbReference type="HAMAP" id="MF_00123">
    <property type="entry name" value="Arg_tRNA_synth"/>
    <property type="match status" value="1"/>
</dbReference>
<evidence type="ECO:0000256" key="1">
    <source>
        <dbReference type="ARBA" id="ARBA00004496"/>
    </source>
</evidence>
<evidence type="ECO:0000256" key="11">
    <source>
        <dbReference type="RuleBase" id="RU363038"/>
    </source>
</evidence>
<evidence type="ECO:0000256" key="7">
    <source>
        <dbReference type="ARBA" id="ARBA00022917"/>
    </source>
</evidence>
<dbReference type="GO" id="GO:0005737">
    <property type="term" value="C:cytoplasm"/>
    <property type="evidence" value="ECO:0007669"/>
    <property type="project" value="UniProtKB-SubCell"/>
</dbReference>
<dbReference type="SUPFAM" id="SSF47323">
    <property type="entry name" value="Anticodon-binding domain of a subclass of class I aminoacyl-tRNA synthetases"/>
    <property type="match status" value="1"/>
</dbReference>
<dbReference type="Gene3D" id="3.40.50.620">
    <property type="entry name" value="HUPs"/>
    <property type="match status" value="1"/>
</dbReference>
<keyword evidence="7 10" id="KW-0648">Protein biosynthesis</keyword>
<dbReference type="SUPFAM" id="SSF55190">
    <property type="entry name" value="Arginyl-tRNA synthetase (ArgRS), N-terminal 'additional' domain"/>
    <property type="match status" value="1"/>
</dbReference>
<dbReference type="Proteomes" id="UP000295707">
    <property type="component" value="Unassembled WGS sequence"/>
</dbReference>
<dbReference type="SMART" id="SM00836">
    <property type="entry name" value="DALR_1"/>
    <property type="match status" value="1"/>
</dbReference>
<keyword evidence="5 10" id="KW-0547">Nucleotide-binding</keyword>
<evidence type="ECO:0000256" key="8">
    <source>
        <dbReference type="ARBA" id="ARBA00023146"/>
    </source>
</evidence>
<dbReference type="InterPro" id="IPR001412">
    <property type="entry name" value="aa-tRNA-synth_I_CS"/>
</dbReference>
<dbReference type="InterPro" id="IPR035684">
    <property type="entry name" value="ArgRS_core"/>
</dbReference>
<gene>
    <name evidence="10" type="primary">argS</name>
    <name evidence="14" type="ORF">DFR30_0213</name>
</gene>
<dbReference type="Gene3D" id="1.10.730.10">
    <property type="entry name" value="Isoleucyl-tRNA Synthetase, Domain 1"/>
    <property type="match status" value="1"/>
</dbReference>
<dbReference type="GO" id="GO:0004814">
    <property type="term" value="F:arginine-tRNA ligase activity"/>
    <property type="evidence" value="ECO:0007669"/>
    <property type="project" value="UniProtKB-UniRule"/>
</dbReference>
<dbReference type="PROSITE" id="PS00178">
    <property type="entry name" value="AA_TRNA_LIGASE_I"/>
    <property type="match status" value="1"/>
</dbReference>
<evidence type="ECO:0000256" key="6">
    <source>
        <dbReference type="ARBA" id="ARBA00022840"/>
    </source>
</evidence>
<keyword evidence="3 10" id="KW-0963">Cytoplasm</keyword>
<dbReference type="EC" id="6.1.1.19" evidence="10"/>
<dbReference type="FunFam" id="3.30.1360.70:FF:000003">
    <property type="entry name" value="Arginine--tRNA ligase"/>
    <property type="match status" value="1"/>
</dbReference>
<dbReference type="PRINTS" id="PR01038">
    <property type="entry name" value="TRNASYNTHARG"/>
</dbReference>
<keyword evidence="6 10" id="KW-0067">ATP-binding</keyword>
<comment type="catalytic activity">
    <reaction evidence="9 10">
        <text>tRNA(Arg) + L-arginine + ATP = L-arginyl-tRNA(Arg) + AMP + diphosphate</text>
        <dbReference type="Rhea" id="RHEA:20301"/>
        <dbReference type="Rhea" id="RHEA-COMP:9658"/>
        <dbReference type="Rhea" id="RHEA-COMP:9673"/>
        <dbReference type="ChEBI" id="CHEBI:30616"/>
        <dbReference type="ChEBI" id="CHEBI:32682"/>
        <dbReference type="ChEBI" id="CHEBI:33019"/>
        <dbReference type="ChEBI" id="CHEBI:78442"/>
        <dbReference type="ChEBI" id="CHEBI:78513"/>
        <dbReference type="ChEBI" id="CHEBI:456215"/>
        <dbReference type="EC" id="6.1.1.19"/>
    </reaction>
</comment>
<dbReference type="NCBIfam" id="TIGR00456">
    <property type="entry name" value="argS"/>
    <property type="match status" value="1"/>
</dbReference>
<protein>
    <recommendedName>
        <fullName evidence="10">Arginine--tRNA ligase</fullName>
        <ecNumber evidence="10">6.1.1.19</ecNumber>
    </recommendedName>
    <alternativeName>
        <fullName evidence="10">Arginyl-tRNA synthetase</fullName>
        <shortName evidence="10">ArgRS</shortName>
    </alternativeName>
</protein>
<dbReference type="InterPro" id="IPR001278">
    <property type="entry name" value="Arg-tRNA-ligase"/>
</dbReference>